<evidence type="ECO:0000256" key="2">
    <source>
        <dbReference type="ARBA" id="ARBA00022679"/>
    </source>
</evidence>
<evidence type="ECO:0000256" key="3">
    <source>
        <dbReference type="ARBA" id="ARBA00023315"/>
    </source>
</evidence>
<dbReference type="AlphaFoldDB" id="A0A7L4WPI1"/>
<dbReference type="EMBL" id="MN158712">
    <property type="protein sequence ID" value="QFS19045.1"/>
    <property type="molecule type" value="Genomic_DNA"/>
</dbReference>
<reference evidence="6" key="1">
    <citation type="submission" date="2019-07" db="EMBL/GenBank/DDBJ databases">
        <authorList>
            <person name="Zhang Q."/>
            <person name="Ren J."/>
            <person name="Wang W."/>
            <person name="Zhai J."/>
            <person name="Yang J."/>
            <person name="Liu N."/>
            <person name="Huang Y."/>
            <person name="Pan G."/>
            <person name="Chen Y."/>
            <person name="Fan K."/>
        </authorList>
    </citation>
    <scope>NUCLEOTIDE SEQUENCE</scope>
    <source>
        <strain evidence="6">FXJ8.102</strain>
    </source>
</reference>
<dbReference type="InterPro" id="IPR000794">
    <property type="entry name" value="Beta-ketoacyl_synthase"/>
</dbReference>
<dbReference type="FunFam" id="3.40.47.10:FF:000089">
    <property type="entry name" value="Putative polyketide beta-ketoacyl synthase 2"/>
    <property type="match status" value="1"/>
</dbReference>
<dbReference type="Pfam" id="PF00109">
    <property type="entry name" value="ketoacyl-synt"/>
    <property type="match status" value="1"/>
</dbReference>
<comment type="similarity">
    <text evidence="1 4">Belongs to the thiolase-like superfamily. Beta-ketoacyl-ACP synthases family.</text>
</comment>
<feature type="domain" description="Ketosynthase family 3 (KS3)" evidence="5">
    <location>
        <begin position="1"/>
        <end position="284"/>
    </location>
</feature>
<evidence type="ECO:0000256" key="1">
    <source>
        <dbReference type="ARBA" id="ARBA00008467"/>
    </source>
</evidence>
<dbReference type="Gene3D" id="3.40.47.10">
    <property type="match status" value="2"/>
</dbReference>
<dbReference type="InterPro" id="IPR020841">
    <property type="entry name" value="PKS_Beta-ketoAc_synthase_dom"/>
</dbReference>
<dbReference type="GO" id="GO:0004315">
    <property type="term" value="F:3-oxoacyl-[acyl-carrier-protein] synthase activity"/>
    <property type="evidence" value="ECO:0007669"/>
    <property type="project" value="TreeGrafter"/>
</dbReference>
<keyword evidence="3" id="KW-0012">Acyltransferase</keyword>
<gene>
    <name evidence="6" type="primary">plqB</name>
</gene>
<evidence type="ECO:0000313" key="6">
    <source>
        <dbReference type="EMBL" id="QFS19045.1"/>
    </source>
</evidence>
<dbReference type="PANTHER" id="PTHR11712">
    <property type="entry name" value="POLYKETIDE SYNTHASE-RELATED"/>
    <property type="match status" value="1"/>
</dbReference>
<organism evidence="6">
    <name type="scientific">Streptomyces sp. FXJ8.102</name>
    <dbReference type="NCBI Taxonomy" id="1581323"/>
    <lineage>
        <taxon>Bacteria</taxon>
        <taxon>Bacillati</taxon>
        <taxon>Actinomycetota</taxon>
        <taxon>Actinomycetes</taxon>
        <taxon>Kitasatosporales</taxon>
        <taxon>Streptomycetaceae</taxon>
        <taxon>Streptomyces</taxon>
    </lineage>
</organism>
<evidence type="ECO:0000256" key="4">
    <source>
        <dbReference type="RuleBase" id="RU003694"/>
    </source>
</evidence>
<dbReference type="PROSITE" id="PS52004">
    <property type="entry name" value="KS3_2"/>
    <property type="match status" value="1"/>
</dbReference>
<dbReference type="SUPFAM" id="SSF53901">
    <property type="entry name" value="Thiolase-like"/>
    <property type="match status" value="2"/>
</dbReference>
<protein>
    <submittedName>
        <fullName evidence="6">Ketosynthase beta subunit</fullName>
    </submittedName>
</protein>
<keyword evidence="2 4" id="KW-0808">Transferase</keyword>
<dbReference type="GO" id="GO:0006633">
    <property type="term" value="P:fatty acid biosynthetic process"/>
    <property type="evidence" value="ECO:0007669"/>
    <property type="project" value="TreeGrafter"/>
</dbReference>
<name>A0A7L4WPI1_9ACTN</name>
<dbReference type="InterPro" id="IPR014030">
    <property type="entry name" value="Ketoacyl_synth_N"/>
</dbReference>
<evidence type="ECO:0000259" key="5">
    <source>
        <dbReference type="PROSITE" id="PS52004"/>
    </source>
</evidence>
<sequence>MHAGGRFVSAYQSFAWFYAVNTGQVSIRHGLRGSSSTVVTDAAGGLDALGNARRQIRKGTTAMLAGSVDGALCPLGLAGQLSSGAMSTGSRADRAFLPFADGAGGQVPGEGGAFLVLEDAVSARRRGARSYGELAGYAATFDPAPVPSDQAGEGLVRAIRRALRDAGTAPEDVDVVFADAAGVPELDRAESRALGEVFGPGGVPVTAPKSMTGRLFAGGASLDLATALLALRDGAIPHTANVSRPGPGHPIDLVTGEPREADLRRALVVARGRGGFNAAAVVRRDT</sequence>
<dbReference type="Pfam" id="PF02801">
    <property type="entry name" value="Ketoacyl-synt_C"/>
    <property type="match status" value="1"/>
</dbReference>
<dbReference type="InterPro" id="IPR016039">
    <property type="entry name" value="Thiolase-like"/>
</dbReference>
<accession>A0A7L4WPI1</accession>
<proteinExistence type="inferred from homology"/>
<dbReference type="InterPro" id="IPR014031">
    <property type="entry name" value="Ketoacyl_synth_C"/>
</dbReference>
<dbReference type="PANTHER" id="PTHR11712:SF322">
    <property type="entry name" value="POLYKETIDE BETA-KETOACYL SYNTHASE 2-RELATED"/>
    <property type="match status" value="1"/>
</dbReference>